<feature type="region of interest" description="Disordered" evidence="1">
    <location>
        <begin position="1"/>
        <end position="37"/>
    </location>
</feature>
<protein>
    <submittedName>
        <fullName evidence="2">Uncharacterized protein</fullName>
    </submittedName>
</protein>
<accession>A0A6J5N8T7</accession>
<dbReference type="EMBL" id="LR796641">
    <property type="protein sequence ID" value="CAB4155529.1"/>
    <property type="molecule type" value="Genomic_DNA"/>
</dbReference>
<reference evidence="2" key="1">
    <citation type="submission" date="2020-04" db="EMBL/GenBank/DDBJ databases">
        <authorList>
            <person name="Chiriac C."/>
            <person name="Salcher M."/>
            <person name="Ghai R."/>
            <person name="Kavagutti S V."/>
        </authorList>
    </citation>
    <scope>NUCLEOTIDE SEQUENCE</scope>
</reference>
<proteinExistence type="predicted"/>
<sequence length="587" mass="63111">MVDQKSGKFARGYEQRVRDSQDNSTAPGEAAINPGGLWRRGQDSWHLGAGQPYADTADAKDYQFYKSKGINPWVKGQVSLLNDTVLRTESTFTSTNLFSCVVESGGTEYLYVADGNVVRFSSNPYAATPTWTAITTGSPTTLPTTAITGLETNGQNVYIAWTGKDIWYTTPGSTTATYFYPTSGTANQTYYAFGYAKGRGFAAVDEHLYQIGVGSGSHSIFFTPGDASFRWVGAAAGQNAVYAAGRSGDKSLIYKITIKTDGTLDVPVVALELPVGEQVTAIHGYLGFIVLGSNKGVRFCSTDSNSNLSAGSIIPTSGAVNDFTSSDRFIWFAWTNYDGVSGGLGRLDLSVSTGTNTPAFATDLMYDSTAAVKSVASIGGKRVFTISGVGVVVENSSQLVSSGTIEGGTWRWGIPDRKFVAKVDARSEPLKGSITAFLSTDNAAYDSLGIWDSAGQTEYTFEGSDTKTIEAAIKFTLTRGATVTEGPVFTRWMARAYAAPFRSQVFVVPLVLHHKLNVKGKDYYVNVQEETDALDKLISSPSIVTLQIGTSNHSVIVEDVEWTPLDSYGNTWEWEGTATVTMRSVEN</sequence>
<gene>
    <name evidence="2" type="ORF">UFOVP668_5</name>
</gene>
<feature type="compositionally biased region" description="Basic and acidic residues" evidence="1">
    <location>
        <begin position="11"/>
        <end position="21"/>
    </location>
</feature>
<evidence type="ECO:0000313" key="2">
    <source>
        <dbReference type="EMBL" id="CAB4155529.1"/>
    </source>
</evidence>
<organism evidence="2">
    <name type="scientific">uncultured Caudovirales phage</name>
    <dbReference type="NCBI Taxonomy" id="2100421"/>
    <lineage>
        <taxon>Viruses</taxon>
        <taxon>Duplodnaviria</taxon>
        <taxon>Heunggongvirae</taxon>
        <taxon>Uroviricota</taxon>
        <taxon>Caudoviricetes</taxon>
        <taxon>Peduoviridae</taxon>
        <taxon>Maltschvirus</taxon>
        <taxon>Maltschvirus maltsch</taxon>
    </lineage>
</organism>
<name>A0A6J5N8T7_9CAUD</name>
<evidence type="ECO:0000256" key="1">
    <source>
        <dbReference type="SAM" id="MobiDB-lite"/>
    </source>
</evidence>